<dbReference type="EMBL" id="JARKIE010000180">
    <property type="protein sequence ID" value="KAJ7670450.1"/>
    <property type="molecule type" value="Genomic_DNA"/>
</dbReference>
<name>A0AAD7G9R5_MYCRO</name>
<protein>
    <submittedName>
        <fullName evidence="1">Uncharacterized protein</fullName>
    </submittedName>
</protein>
<organism evidence="1 2">
    <name type="scientific">Mycena rosella</name>
    <name type="common">Pink bonnet</name>
    <name type="synonym">Agaricus rosellus</name>
    <dbReference type="NCBI Taxonomy" id="1033263"/>
    <lineage>
        <taxon>Eukaryota</taxon>
        <taxon>Fungi</taxon>
        <taxon>Dikarya</taxon>
        <taxon>Basidiomycota</taxon>
        <taxon>Agaricomycotina</taxon>
        <taxon>Agaricomycetes</taxon>
        <taxon>Agaricomycetidae</taxon>
        <taxon>Agaricales</taxon>
        <taxon>Marasmiineae</taxon>
        <taxon>Mycenaceae</taxon>
        <taxon>Mycena</taxon>
    </lineage>
</organism>
<reference evidence="1" key="1">
    <citation type="submission" date="2023-03" db="EMBL/GenBank/DDBJ databases">
        <title>Massive genome expansion in bonnet fungi (Mycena s.s.) driven by repeated elements and novel gene families across ecological guilds.</title>
        <authorList>
            <consortium name="Lawrence Berkeley National Laboratory"/>
            <person name="Harder C.B."/>
            <person name="Miyauchi S."/>
            <person name="Viragh M."/>
            <person name="Kuo A."/>
            <person name="Thoen E."/>
            <person name="Andreopoulos B."/>
            <person name="Lu D."/>
            <person name="Skrede I."/>
            <person name="Drula E."/>
            <person name="Henrissat B."/>
            <person name="Morin E."/>
            <person name="Kohler A."/>
            <person name="Barry K."/>
            <person name="LaButti K."/>
            <person name="Morin E."/>
            <person name="Salamov A."/>
            <person name="Lipzen A."/>
            <person name="Mereny Z."/>
            <person name="Hegedus B."/>
            <person name="Baldrian P."/>
            <person name="Stursova M."/>
            <person name="Weitz H."/>
            <person name="Taylor A."/>
            <person name="Grigoriev I.V."/>
            <person name="Nagy L.G."/>
            <person name="Martin F."/>
            <person name="Kauserud H."/>
        </authorList>
    </citation>
    <scope>NUCLEOTIDE SEQUENCE</scope>
    <source>
        <strain evidence="1">CBHHK067</strain>
    </source>
</reference>
<evidence type="ECO:0000313" key="1">
    <source>
        <dbReference type="EMBL" id="KAJ7670450.1"/>
    </source>
</evidence>
<dbReference type="SUPFAM" id="SSF53098">
    <property type="entry name" value="Ribonuclease H-like"/>
    <property type="match status" value="1"/>
</dbReference>
<sequence>IRRFAFAIVHSSTILLPMWREACVDQGLNARLIPRDVATRWNSTFDMLKVAVQYRSVIDSMTGNK</sequence>
<dbReference type="AlphaFoldDB" id="A0AAD7G9R5"/>
<accession>A0AAD7G9R5</accession>
<evidence type="ECO:0000313" key="2">
    <source>
        <dbReference type="Proteomes" id="UP001221757"/>
    </source>
</evidence>
<keyword evidence="2" id="KW-1185">Reference proteome</keyword>
<dbReference type="Proteomes" id="UP001221757">
    <property type="component" value="Unassembled WGS sequence"/>
</dbReference>
<gene>
    <name evidence="1" type="ORF">B0H17DRAFT_841993</name>
</gene>
<proteinExistence type="predicted"/>
<feature type="non-terminal residue" evidence="1">
    <location>
        <position position="1"/>
    </location>
</feature>
<dbReference type="InterPro" id="IPR012337">
    <property type="entry name" value="RNaseH-like_sf"/>
</dbReference>
<feature type="non-terminal residue" evidence="1">
    <location>
        <position position="65"/>
    </location>
</feature>
<comment type="caution">
    <text evidence="1">The sequence shown here is derived from an EMBL/GenBank/DDBJ whole genome shotgun (WGS) entry which is preliminary data.</text>
</comment>